<comment type="caution">
    <text evidence="1">The sequence shown here is derived from an EMBL/GenBank/DDBJ whole genome shotgun (WGS) entry which is preliminary data.</text>
</comment>
<accession>A0ACB8TUF0</accession>
<evidence type="ECO:0000313" key="1">
    <source>
        <dbReference type="EMBL" id="KAI0085693.1"/>
    </source>
</evidence>
<organism evidence="1 2">
    <name type="scientific">Irpex rosettiformis</name>
    <dbReference type="NCBI Taxonomy" id="378272"/>
    <lineage>
        <taxon>Eukaryota</taxon>
        <taxon>Fungi</taxon>
        <taxon>Dikarya</taxon>
        <taxon>Basidiomycota</taxon>
        <taxon>Agaricomycotina</taxon>
        <taxon>Agaricomycetes</taxon>
        <taxon>Polyporales</taxon>
        <taxon>Irpicaceae</taxon>
        <taxon>Irpex</taxon>
    </lineage>
</organism>
<evidence type="ECO:0000313" key="2">
    <source>
        <dbReference type="Proteomes" id="UP001055072"/>
    </source>
</evidence>
<name>A0ACB8TUF0_9APHY</name>
<protein>
    <submittedName>
        <fullName evidence="1">Glutamyl-tRNA synthetase</fullName>
    </submittedName>
</protein>
<dbReference type="Proteomes" id="UP001055072">
    <property type="component" value="Unassembled WGS sequence"/>
</dbReference>
<sequence>MTVLLRFAPSPTGALHLGGLRTALYNYLFAKKKGGKLILRIEDTDATRAVPGAVDGIRNALEWAGIEYDYGPGKNGPHEPYFQSERLDLYHSHANKLIESGRAYRCFCSPDKLAQTREKLARTGSNATYDKTCLNLTEEEVARRIKAGEKFVIRLNDSNLPARNTPADLVFGNLRDAHASLPTDPVLLKSDLFPTYHLASVVDDHEMGITHVLRGEEWLPSVPLHLDLYAALSFKPPHFAHVPLLLNPDGTKMSKRKGDVQVFDYKRRGWEPGAVLNWLALAGWGTQSHNHSGTETQPSSSKNAPDSTTVMSLPEMIDAFELTSITHRRTVLDPIKLEYLNKHHLLRSMASDGNLSKLAERIHPIVKTVFPSSQYTTVPYIKQTITAMQGRLTNLQDLPTLSPFFFVEPDLTTHEAVEMFQSVPQATHDAFLDSLTGHLSGEVPWDVQSLNDLLHDEIAKLGIKSRSAMTVVRRALTGMKTGPSVADVMHIIGKDRTLKRLEIARNS</sequence>
<reference evidence="1" key="1">
    <citation type="journal article" date="2021" name="Environ. Microbiol.">
        <title>Gene family expansions and transcriptome signatures uncover fungal adaptations to wood decay.</title>
        <authorList>
            <person name="Hage H."/>
            <person name="Miyauchi S."/>
            <person name="Viragh M."/>
            <person name="Drula E."/>
            <person name="Min B."/>
            <person name="Chaduli D."/>
            <person name="Navarro D."/>
            <person name="Favel A."/>
            <person name="Norest M."/>
            <person name="Lesage-Meessen L."/>
            <person name="Balint B."/>
            <person name="Merenyi Z."/>
            <person name="de Eugenio L."/>
            <person name="Morin E."/>
            <person name="Martinez A.T."/>
            <person name="Baldrian P."/>
            <person name="Stursova M."/>
            <person name="Martinez M.J."/>
            <person name="Novotny C."/>
            <person name="Magnuson J.K."/>
            <person name="Spatafora J.W."/>
            <person name="Maurice S."/>
            <person name="Pangilinan J."/>
            <person name="Andreopoulos W."/>
            <person name="LaButti K."/>
            <person name="Hundley H."/>
            <person name="Na H."/>
            <person name="Kuo A."/>
            <person name="Barry K."/>
            <person name="Lipzen A."/>
            <person name="Henrissat B."/>
            <person name="Riley R."/>
            <person name="Ahrendt S."/>
            <person name="Nagy L.G."/>
            <person name="Grigoriev I.V."/>
            <person name="Martin F."/>
            <person name="Rosso M.N."/>
        </authorList>
    </citation>
    <scope>NUCLEOTIDE SEQUENCE</scope>
    <source>
        <strain evidence="1">CBS 384.51</strain>
    </source>
</reference>
<dbReference type="EMBL" id="MU274929">
    <property type="protein sequence ID" value="KAI0085693.1"/>
    <property type="molecule type" value="Genomic_DNA"/>
</dbReference>
<proteinExistence type="predicted"/>
<gene>
    <name evidence="1" type="ORF">BDY19DRAFT_996591</name>
</gene>
<keyword evidence="2" id="KW-1185">Reference proteome</keyword>